<reference evidence="2 3" key="1">
    <citation type="submission" date="2019-03" db="EMBL/GenBank/DDBJ databases">
        <title>Single cell metagenomics reveals metabolic interactions within the superorganism composed of flagellate Streblomastix strix and complex community of Bacteroidetes bacteria on its surface.</title>
        <authorList>
            <person name="Treitli S.C."/>
            <person name="Kolisko M."/>
            <person name="Husnik F."/>
            <person name="Keeling P."/>
            <person name="Hampl V."/>
        </authorList>
    </citation>
    <scope>NUCLEOTIDE SEQUENCE [LARGE SCALE GENOMIC DNA]</scope>
    <source>
        <strain evidence="2">St1</strain>
    </source>
</reference>
<gene>
    <name evidence="2" type="ORF">EZS26_002264</name>
</gene>
<organism evidence="2 3">
    <name type="scientific">Candidatus Ordinivivax streblomastigis</name>
    <dbReference type="NCBI Taxonomy" id="2540710"/>
    <lineage>
        <taxon>Bacteria</taxon>
        <taxon>Pseudomonadati</taxon>
        <taxon>Bacteroidota</taxon>
        <taxon>Bacteroidia</taxon>
        <taxon>Bacteroidales</taxon>
        <taxon>Candidatus Ordinivivax</taxon>
    </lineage>
</organism>
<comment type="caution">
    <text evidence="2">The sequence shown here is derived from an EMBL/GenBank/DDBJ whole genome shotgun (WGS) entry which is preliminary data.</text>
</comment>
<proteinExistence type="predicted"/>
<dbReference type="AlphaFoldDB" id="A0A5M8NZG0"/>
<evidence type="ECO:0000313" key="3">
    <source>
        <dbReference type="Proteomes" id="UP000324575"/>
    </source>
</evidence>
<evidence type="ECO:0000313" key="2">
    <source>
        <dbReference type="EMBL" id="KAA6301520.1"/>
    </source>
</evidence>
<evidence type="ECO:0000256" key="1">
    <source>
        <dbReference type="SAM" id="SignalP"/>
    </source>
</evidence>
<name>A0A5M8NZG0_9BACT</name>
<evidence type="ECO:0008006" key="4">
    <source>
        <dbReference type="Google" id="ProtNLM"/>
    </source>
</evidence>
<feature type="chain" id="PRO_5024431052" description="DUF4835 domain-containing protein" evidence="1">
    <location>
        <begin position="24"/>
        <end position="299"/>
    </location>
</feature>
<protein>
    <recommendedName>
        <fullName evidence="4">DUF4835 domain-containing protein</fullName>
    </recommendedName>
</protein>
<feature type="signal peptide" evidence="1">
    <location>
        <begin position="1"/>
        <end position="23"/>
    </location>
</feature>
<dbReference type="Proteomes" id="UP000324575">
    <property type="component" value="Unassembled WGS sequence"/>
</dbReference>
<dbReference type="Pfam" id="PF16119">
    <property type="entry name" value="DUF4835"/>
    <property type="match status" value="1"/>
</dbReference>
<dbReference type="EMBL" id="SNRX01000017">
    <property type="protein sequence ID" value="KAA6301520.1"/>
    <property type="molecule type" value="Genomic_DNA"/>
</dbReference>
<dbReference type="InterPro" id="IPR032274">
    <property type="entry name" value="DUF4835"/>
</dbReference>
<accession>A0A5M8NZG0</accession>
<keyword evidence="1" id="KW-0732">Signal</keyword>
<sequence>MNNKVLLCILLLFAPVASLPAQEFNAKVTVNSDRIQSTNKTIFTSLERALNQFINETHWSSTTFSVNERIDCTFSINIIEQPSDNVFKAELFVQSRRPVYNAAYSTTILNYRDTKFDFEYMENAAIQTQQNTLSSNLEAVISFYVQLILALDFDSFSPMGGSVFFRSAQNIATMAHSSGWSGWSAFDDNKSRSSMINAYLDESLKKYHELWYTYHRKGLDEMAANPDRGRLTILNALPYLKEMRQVRSSELILQMFADSKLDEMISIAEKATQEEKKEIYDLLRGVFPSMSNQLETLKK</sequence>